<evidence type="ECO:0000313" key="3">
    <source>
        <dbReference type="Proteomes" id="UP001189429"/>
    </source>
</evidence>
<proteinExistence type="predicted"/>
<keyword evidence="3" id="KW-1185">Reference proteome</keyword>
<dbReference type="Proteomes" id="UP001189429">
    <property type="component" value="Unassembled WGS sequence"/>
</dbReference>
<evidence type="ECO:0000256" key="1">
    <source>
        <dbReference type="SAM" id="MobiDB-lite"/>
    </source>
</evidence>
<protein>
    <submittedName>
        <fullName evidence="2">Uncharacterized protein</fullName>
    </submittedName>
</protein>
<feature type="region of interest" description="Disordered" evidence="1">
    <location>
        <begin position="18"/>
        <end position="40"/>
    </location>
</feature>
<gene>
    <name evidence="2" type="ORF">PCOR1329_LOCUS14844</name>
</gene>
<comment type="caution">
    <text evidence="2">The sequence shown here is derived from an EMBL/GenBank/DDBJ whole genome shotgun (WGS) entry which is preliminary data.</text>
</comment>
<reference evidence="2" key="1">
    <citation type="submission" date="2023-10" db="EMBL/GenBank/DDBJ databases">
        <authorList>
            <person name="Chen Y."/>
            <person name="Shah S."/>
            <person name="Dougan E. K."/>
            <person name="Thang M."/>
            <person name="Chan C."/>
        </authorList>
    </citation>
    <scope>NUCLEOTIDE SEQUENCE [LARGE SCALE GENOMIC DNA]</scope>
</reference>
<sequence>MMLPLALPLLSHDANTKPILPQPQVMTTTSGETAGTTSARNGTERLTLPIPHNPKKICMMLHAVFCRLGWLPLLMRPLRSPANVSLSLPPGSPHPFPSCLNCHPSLLFPLPSMILTVYIPLPVHGPMLPAACAWPERKTPPKAPLWK</sequence>
<name>A0ABN9QVE3_9DINO</name>
<accession>A0ABN9QVE3</accession>
<evidence type="ECO:0000313" key="2">
    <source>
        <dbReference type="EMBL" id="CAK0809633.1"/>
    </source>
</evidence>
<organism evidence="2 3">
    <name type="scientific">Prorocentrum cordatum</name>
    <dbReference type="NCBI Taxonomy" id="2364126"/>
    <lineage>
        <taxon>Eukaryota</taxon>
        <taxon>Sar</taxon>
        <taxon>Alveolata</taxon>
        <taxon>Dinophyceae</taxon>
        <taxon>Prorocentrales</taxon>
        <taxon>Prorocentraceae</taxon>
        <taxon>Prorocentrum</taxon>
    </lineage>
</organism>
<feature type="compositionally biased region" description="Low complexity" evidence="1">
    <location>
        <begin position="27"/>
        <end position="39"/>
    </location>
</feature>
<dbReference type="EMBL" id="CAUYUJ010004447">
    <property type="protein sequence ID" value="CAK0809633.1"/>
    <property type="molecule type" value="Genomic_DNA"/>
</dbReference>